<dbReference type="EMBL" id="QOIP01000008">
    <property type="protein sequence ID" value="RLU19687.1"/>
    <property type="molecule type" value="Genomic_DNA"/>
</dbReference>
<dbReference type="Proteomes" id="UP000279307">
    <property type="component" value="Chromosome 8"/>
</dbReference>
<sequence>MSNSRWRPARQLHSPTGFSEYILTTCREPTAASCGLVGVYENAYHWPYCAVYGPRQEHERALFEMLVRRSRGQEFHASGEVCTYWRERQSVTEIEYYGTLLHGGTSTSKADVYVSVFPS</sequence>
<name>A0A3L8DGW2_OOCBI</name>
<organism evidence="1">
    <name type="scientific">Ooceraea biroi</name>
    <name type="common">Clonal raider ant</name>
    <name type="synonym">Cerapachys biroi</name>
    <dbReference type="NCBI Taxonomy" id="2015173"/>
    <lineage>
        <taxon>Eukaryota</taxon>
        <taxon>Metazoa</taxon>
        <taxon>Ecdysozoa</taxon>
        <taxon>Arthropoda</taxon>
        <taxon>Hexapoda</taxon>
        <taxon>Insecta</taxon>
        <taxon>Pterygota</taxon>
        <taxon>Neoptera</taxon>
        <taxon>Endopterygota</taxon>
        <taxon>Hymenoptera</taxon>
        <taxon>Apocrita</taxon>
        <taxon>Aculeata</taxon>
        <taxon>Formicoidea</taxon>
        <taxon>Formicidae</taxon>
        <taxon>Dorylinae</taxon>
        <taxon>Ooceraea</taxon>
    </lineage>
</organism>
<accession>A0A3L8DGW2</accession>
<reference evidence="1" key="1">
    <citation type="journal article" date="2018" name="Genome Res.">
        <title>The genomic architecture and molecular evolution of ant odorant receptors.</title>
        <authorList>
            <person name="McKenzie S.K."/>
            <person name="Kronauer D.J.C."/>
        </authorList>
    </citation>
    <scope>NUCLEOTIDE SEQUENCE [LARGE SCALE GENOMIC DNA]</scope>
    <source>
        <strain evidence="1">Clonal line C1</strain>
    </source>
</reference>
<evidence type="ECO:0000313" key="1">
    <source>
        <dbReference type="EMBL" id="RLU19687.1"/>
    </source>
</evidence>
<comment type="caution">
    <text evidence="1">The sequence shown here is derived from an EMBL/GenBank/DDBJ whole genome shotgun (WGS) entry which is preliminary data.</text>
</comment>
<gene>
    <name evidence="1" type="ORF">DMN91_008244</name>
</gene>
<protein>
    <submittedName>
        <fullName evidence="1">Uncharacterized protein</fullName>
    </submittedName>
</protein>
<dbReference type="AlphaFoldDB" id="A0A3L8DGW2"/>
<reference evidence="1" key="2">
    <citation type="submission" date="2018-07" db="EMBL/GenBank/DDBJ databases">
        <authorList>
            <person name="Mckenzie S.K."/>
            <person name="Kronauer D.J.C."/>
        </authorList>
    </citation>
    <scope>NUCLEOTIDE SEQUENCE</scope>
    <source>
        <strain evidence="1">Clonal line C1</strain>
    </source>
</reference>
<proteinExistence type="predicted"/>